<name>A0ABD3BHY1_9LAMI</name>
<sequence>MGSGGGRVLNFDSGRRRFRVVIHDGKRAWWFRRRGRETVVLVVRARGGISPSPPMKGWPFVVGVLVAIGGDEGEDGGGGRRWETAERGQLRRGPSLNDEDYWHGQTTGNGSAWLRRR</sequence>
<dbReference type="EMBL" id="JAVIJP010000100">
    <property type="protein sequence ID" value="KAL3615694.1"/>
    <property type="molecule type" value="Genomic_DNA"/>
</dbReference>
<reference evidence="2 4" key="1">
    <citation type="journal article" date="2024" name="IScience">
        <title>Strigolactones Initiate the Formation of Haustorium-like Structures in Castilleja.</title>
        <authorList>
            <person name="Buerger M."/>
            <person name="Peterson D."/>
            <person name="Chory J."/>
        </authorList>
    </citation>
    <scope>NUCLEOTIDE SEQUENCE [LARGE SCALE GENOMIC DNA]</scope>
    <source>
        <strain evidence="2">Tecolote</strain>
        <tissue evidence="2">Flower</tissue>
    </source>
</reference>
<evidence type="ECO:0000313" key="3">
    <source>
        <dbReference type="EMBL" id="KAL3616804.1"/>
    </source>
</evidence>
<evidence type="ECO:0000313" key="4">
    <source>
        <dbReference type="Proteomes" id="UP001632038"/>
    </source>
</evidence>
<evidence type="ECO:0000313" key="2">
    <source>
        <dbReference type="EMBL" id="KAL3615694.1"/>
    </source>
</evidence>
<comment type="caution">
    <text evidence="3">The sequence shown here is derived from an EMBL/GenBank/DDBJ whole genome shotgun (WGS) entry which is preliminary data.</text>
</comment>
<proteinExistence type="predicted"/>
<accession>A0ABD3BHY1</accession>
<dbReference type="Proteomes" id="UP001632038">
    <property type="component" value="Unassembled WGS sequence"/>
</dbReference>
<reference evidence="3" key="2">
    <citation type="submission" date="2024-11" db="EMBL/GenBank/DDBJ databases">
        <authorList>
            <person name="Burger M."/>
            <person name="Chory J."/>
        </authorList>
    </citation>
    <scope>NUCLEOTIDE SEQUENCE</scope>
    <source>
        <strain evidence="3">Tecolote</strain>
        <tissue evidence="3">Flower</tissue>
    </source>
</reference>
<gene>
    <name evidence="3" type="ORF">CASFOL_039198</name>
    <name evidence="2" type="ORF">CASFOL_041355</name>
</gene>
<keyword evidence="4" id="KW-1185">Reference proteome</keyword>
<dbReference type="AlphaFoldDB" id="A0ABD3BHY1"/>
<feature type="region of interest" description="Disordered" evidence="1">
    <location>
        <begin position="72"/>
        <end position="117"/>
    </location>
</feature>
<organism evidence="3 4">
    <name type="scientific">Castilleja foliolosa</name>
    <dbReference type="NCBI Taxonomy" id="1961234"/>
    <lineage>
        <taxon>Eukaryota</taxon>
        <taxon>Viridiplantae</taxon>
        <taxon>Streptophyta</taxon>
        <taxon>Embryophyta</taxon>
        <taxon>Tracheophyta</taxon>
        <taxon>Spermatophyta</taxon>
        <taxon>Magnoliopsida</taxon>
        <taxon>eudicotyledons</taxon>
        <taxon>Gunneridae</taxon>
        <taxon>Pentapetalae</taxon>
        <taxon>asterids</taxon>
        <taxon>lamiids</taxon>
        <taxon>Lamiales</taxon>
        <taxon>Orobanchaceae</taxon>
        <taxon>Pedicularideae</taxon>
        <taxon>Castillejinae</taxon>
        <taxon>Castilleja</taxon>
    </lineage>
</organism>
<evidence type="ECO:0000256" key="1">
    <source>
        <dbReference type="SAM" id="MobiDB-lite"/>
    </source>
</evidence>
<dbReference type="EMBL" id="JAVIJP010000087">
    <property type="protein sequence ID" value="KAL3616804.1"/>
    <property type="molecule type" value="Genomic_DNA"/>
</dbReference>
<feature type="compositionally biased region" description="Basic and acidic residues" evidence="1">
    <location>
        <begin position="77"/>
        <end position="89"/>
    </location>
</feature>
<protein>
    <submittedName>
        <fullName evidence="3">Uncharacterized protein</fullName>
    </submittedName>
</protein>